<evidence type="ECO:0000256" key="4">
    <source>
        <dbReference type="ARBA" id="ARBA00022801"/>
    </source>
</evidence>
<evidence type="ECO:0000256" key="3">
    <source>
        <dbReference type="ARBA" id="ARBA00022723"/>
    </source>
</evidence>
<dbReference type="GO" id="GO:0005829">
    <property type="term" value="C:cytosol"/>
    <property type="evidence" value="ECO:0007669"/>
    <property type="project" value="TreeGrafter"/>
</dbReference>
<proteinExistence type="inferred from homology"/>
<dbReference type="EC" id="3.5.2.2" evidence="7"/>
<dbReference type="Pfam" id="PF01979">
    <property type="entry name" value="Amidohydro_1"/>
    <property type="match status" value="1"/>
</dbReference>
<evidence type="ECO:0000256" key="5">
    <source>
        <dbReference type="PIRSR" id="PIRSR611778-50"/>
    </source>
</evidence>
<dbReference type="RefSeq" id="WP_169296528.1">
    <property type="nucleotide sequence ID" value="NZ_JABBNI010000009.1"/>
</dbReference>
<keyword evidence="8" id="KW-1185">Reference proteome</keyword>
<organism evidence="7 8">
    <name type="scientific">Clostridium muellerianum</name>
    <dbReference type="NCBI Taxonomy" id="2716538"/>
    <lineage>
        <taxon>Bacteria</taxon>
        <taxon>Bacillati</taxon>
        <taxon>Bacillota</taxon>
        <taxon>Clostridia</taxon>
        <taxon>Eubacteriales</taxon>
        <taxon>Clostridiaceae</taxon>
        <taxon>Clostridium</taxon>
    </lineage>
</organism>
<dbReference type="NCBIfam" id="TIGR02033">
    <property type="entry name" value="D-hydantoinase"/>
    <property type="match status" value="1"/>
</dbReference>
<comment type="cofactor">
    <cofactor evidence="1">
        <name>Zn(2+)</name>
        <dbReference type="ChEBI" id="CHEBI:29105"/>
    </cofactor>
</comment>
<feature type="modified residue" description="N6-carboxylysine" evidence="5">
    <location>
        <position position="150"/>
    </location>
</feature>
<dbReference type="Gene3D" id="2.30.40.10">
    <property type="entry name" value="Urease, subunit C, domain 1"/>
    <property type="match status" value="1"/>
</dbReference>
<gene>
    <name evidence="7" type="primary">hydA</name>
    <name evidence="7" type="ORF">HBE96_04285</name>
</gene>
<dbReference type="Gene3D" id="3.20.20.140">
    <property type="entry name" value="Metal-dependent hydrolases"/>
    <property type="match status" value="1"/>
</dbReference>
<accession>A0A7Y0HLH7</accession>
<reference evidence="7 8" key="1">
    <citation type="submission" date="2020-06" db="EMBL/GenBank/DDBJ databases">
        <title>Complete Genome Sequence of Clostridium muelleri sp. nov. P21T, an Acid-Alcohol Producing Acetogen Isolated from Old Hay.</title>
        <authorList>
            <person name="Duncan K.E."/>
            <person name="Tanner R.S."/>
        </authorList>
    </citation>
    <scope>NUCLEOTIDE SEQUENCE [LARGE SCALE GENOMIC DNA]</scope>
    <source>
        <strain evidence="7 8">P21</strain>
    </source>
</reference>
<dbReference type="PANTHER" id="PTHR11647">
    <property type="entry name" value="HYDRANTOINASE/DIHYDROPYRIMIDINASE FAMILY MEMBER"/>
    <property type="match status" value="1"/>
</dbReference>
<comment type="caution">
    <text evidence="7">The sequence shown here is derived from an EMBL/GenBank/DDBJ whole genome shotgun (WGS) entry which is preliminary data.</text>
</comment>
<dbReference type="SUPFAM" id="SSF51556">
    <property type="entry name" value="Metallo-dependent hydrolases"/>
    <property type="match status" value="1"/>
</dbReference>
<dbReference type="EMBL" id="JABBNI010000009">
    <property type="protein sequence ID" value="NMM61919.1"/>
    <property type="molecule type" value="Genomic_DNA"/>
</dbReference>
<evidence type="ECO:0000259" key="6">
    <source>
        <dbReference type="Pfam" id="PF01979"/>
    </source>
</evidence>
<evidence type="ECO:0000256" key="2">
    <source>
        <dbReference type="ARBA" id="ARBA00008829"/>
    </source>
</evidence>
<dbReference type="InterPro" id="IPR011778">
    <property type="entry name" value="Hydantoinase/dihydroPyrase"/>
</dbReference>
<dbReference type="FunFam" id="3.20.20.140:FF:000174">
    <property type="entry name" value="Dihydropyrimidinase-related protein 2"/>
    <property type="match status" value="1"/>
</dbReference>
<dbReference type="AlphaFoldDB" id="A0A7Y0HLH7"/>
<keyword evidence="3" id="KW-0479">Metal-binding</keyword>
<evidence type="ECO:0000313" key="8">
    <source>
        <dbReference type="Proteomes" id="UP000537131"/>
    </source>
</evidence>
<comment type="similarity">
    <text evidence="2">Belongs to the metallo-dependent hydrolases superfamily. Hydantoinase/dihydropyrimidinase family.</text>
</comment>
<keyword evidence="4 7" id="KW-0378">Hydrolase</keyword>
<protein>
    <submittedName>
        <fullName evidence="7">Dihydropyrimidinase</fullName>
        <ecNumber evidence="7">3.5.2.2</ecNumber>
    </submittedName>
</protein>
<dbReference type="InterPro" id="IPR032466">
    <property type="entry name" value="Metal_Hydrolase"/>
</dbReference>
<name>A0A7Y0HLH7_9CLOT</name>
<dbReference type="CDD" id="cd01314">
    <property type="entry name" value="D-HYD"/>
    <property type="match status" value="1"/>
</dbReference>
<dbReference type="GO" id="GO:0046872">
    <property type="term" value="F:metal ion binding"/>
    <property type="evidence" value="ECO:0007669"/>
    <property type="project" value="UniProtKB-KW"/>
</dbReference>
<evidence type="ECO:0000256" key="1">
    <source>
        <dbReference type="ARBA" id="ARBA00001947"/>
    </source>
</evidence>
<dbReference type="PANTHER" id="PTHR11647:SF1">
    <property type="entry name" value="COLLAPSIN RESPONSE MEDIATOR PROTEIN"/>
    <property type="match status" value="1"/>
</dbReference>
<dbReference type="GO" id="GO:0004157">
    <property type="term" value="F:dihydropyrimidinase activity"/>
    <property type="evidence" value="ECO:0007669"/>
    <property type="project" value="UniProtKB-EC"/>
</dbReference>
<sequence>MKKIIKNGFIVNTEGVMKCDLLVEDGIISAMGVGFEDKEAVTIDASNKYVLPGPIDVHTHMDLQSGALRAVDDFYNGSIAAACGGTTTIVDHIAFGPKECTLQHQLDVYHGLADSNSVIDYSFHGVLQHVDKDILLEMEKLMKGGIPSFKAYMTYDSRLSDDELLQVMKTVKKVGGVLTVHAENHEVIEYLKRSFVEQGKTQAKYHALSRPSHTEAEAVARLIHISAMADYPNLYLVHISTEESLNEVRKAKENGAKNIFVETCIQYLMLTDDKYLLPEGEGLKYVMSPPLRKKKDCDALWKAIQDGIVQVIATDHCPFYFKDKVEYGLNDFTHCPNGGPGVEERVRVLFTEGVIKNRISIQHFVEIASCNPAKIMGLYPKKGTIQPGADADLILIDMEKSGVIKEDLLHGNAGYSLYEGYHYKGEIEMVMQRGSVIVDHGKFLGSKGDGKFINRICPNF</sequence>
<dbReference type="InterPro" id="IPR011059">
    <property type="entry name" value="Metal-dep_hydrolase_composite"/>
</dbReference>
<feature type="domain" description="Amidohydrolase-related" evidence="6">
    <location>
        <begin position="49"/>
        <end position="435"/>
    </location>
</feature>
<dbReference type="SUPFAM" id="SSF51338">
    <property type="entry name" value="Composite domain of metallo-dependent hydrolases"/>
    <property type="match status" value="1"/>
</dbReference>
<evidence type="ECO:0000313" key="7">
    <source>
        <dbReference type="EMBL" id="NMM61919.1"/>
    </source>
</evidence>
<dbReference type="Proteomes" id="UP000537131">
    <property type="component" value="Unassembled WGS sequence"/>
</dbReference>
<dbReference type="InterPro" id="IPR006680">
    <property type="entry name" value="Amidohydro-rel"/>
</dbReference>
<dbReference type="InterPro" id="IPR050378">
    <property type="entry name" value="Metallo-dep_Hydrolases_sf"/>
</dbReference>
<comment type="PTM">
    <text evidence="5">Carbamylation allows a single lysine to coordinate two divalent metal cations.</text>
</comment>